<dbReference type="Proteomes" id="UP001321748">
    <property type="component" value="Chromosome"/>
</dbReference>
<evidence type="ECO:0000259" key="1">
    <source>
        <dbReference type="Pfam" id="PF15542"/>
    </source>
</evidence>
<gene>
    <name evidence="2" type="ORF">KIMH_06240</name>
</gene>
<evidence type="ECO:0000313" key="3">
    <source>
        <dbReference type="Proteomes" id="UP001321748"/>
    </source>
</evidence>
<reference evidence="2 3" key="1">
    <citation type="journal article" date="2023" name="Microbiol. Spectr.">
        <title>Symbiosis of Carpenter Bees with Uncharacterized Lactic Acid Bacteria Showing NAD Auxotrophy.</title>
        <authorList>
            <person name="Kawasaki S."/>
            <person name="Ozawa K."/>
            <person name="Mori T."/>
            <person name="Yamamoto A."/>
            <person name="Ito M."/>
            <person name="Ohkuma M."/>
            <person name="Sakamoto M."/>
            <person name="Matsutani M."/>
        </authorList>
    </citation>
    <scope>NUCLEOTIDE SEQUENCE [LARGE SCALE GENOMIC DNA]</scope>
    <source>
        <strain evidence="2 3">KimH</strain>
    </source>
</reference>
<dbReference type="InterPro" id="IPR029100">
    <property type="entry name" value="Ntox50"/>
</dbReference>
<feature type="domain" description="Bacterial toxin 50" evidence="1">
    <location>
        <begin position="30"/>
        <end position="102"/>
    </location>
</feature>
<evidence type="ECO:0000313" key="2">
    <source>
        <dbReference type="EMBL" id="BDR54513.1"/>
    </source>
</evidence>
<accession>A0ABN6SH03</accession>
<name>A0ABN6SH03_9BIFI</name>
<dbReference type="Pfam" id="PF15542">
    <property type="entry name" value="Ntox50"/>
    <property type="match status" value="1"/>
</dbReference>
<keyword evidence="3" id="KW-1185">Reference proteome</keyword>
<proteinExistence type="predicted"/>
<organism evidence="2 3">
    <name type="scientific">Bombiscardovia apis</name>
    <dbReference type="NCBI Taxonomy" id="2932182"/>
    <lineage>
        <taxon>Bacteria</taxon>
        <taxon>Bacillati</taxon>
        <taxon>Actinomycetota</taxon>
        <taxon>Actinomycetes</taxon>
        <taxon>Bifidobacteriales</taxon>
        <taxon>Bifidobacteriaceae</taxon>
        <taxon>Bombiscardovia</taxon>
    </lineage>
</organism>
<sequence>MTWVDPLGLANYEGGKENINQIPNDLPKNINIGQQGKHIPEHNNFIPGRSTINEGINTQSLLDGIHSEQYPIIGKGSRGQPIVDFGKPIGTDASSGMSTQYVQFTMVKMVYILFLRTLQS</sequence>
<dbReference type="EMBL" id="AP026800">
    <property type="protein sequence ID" value="BDR54513.1"/>
    <property type="molecule type" value="Genomic_DNA"/>
</dbReference>
<protein>
    <recommendedName>
        <fullName evidence="1">Bacterial toxin 50 domain-containing protein</fullName>
    </recommendedName>
</protein>